<proteinExistence type="predicted"/>
<dbReference type="STRING" id="1195236.CTER_4723"/>
<dbReference type="GO" id="GO:0006281">
    <property type="term" value="P:DNA repair"/>
    <property type="evidence" value="ECO:0007669"/>
    <property type="project" value="TreeGrafter"/>
</dbReference>
<dbReference type="SUPFAM" id="SSF56784">
    <property type="entry name" value="HAD-like"/>
    <property type="match status" value="1"/>
</dbReference>
<dbReference type="InterPro" id="IPR023214">
    <property type="entry name" value="HAD_sf"/>
</dbReference>
<sequence>MRYRCLILDHDDTVTKSTPDIHYPSFVEAVRTLRPDMEPPSLEEFVSHCFNPGFNELCRDIMKFTKEEQECQYQIWRSYTKSRIPVFYEGVKKLLKEFREDGGLISVVSHSESQQIRRDYLHNCNMEPDLIFGWDMEEHQRKPNPYPIYETMKRYNLDVKDILVVDDLKPGLDMARKCNVEFAGAGWSHIVPEIREYMKIHSDYYFNTVQDFTKFLFLH</sequence>
<organism evidence="1 2">
    <name type="scientific">Ruminiclostridium cellobioparum subsp. termitidis CT1112</name>
    <dbReference type="NCBI Taxonomy" id="1195236"/>
    <lineage>
        <taxon>Bacteria</taxon>
        <taxon>Bacillati</taxon>
        <taxon>Bacillota</taxon>
        <taxon>Clostridia</taxon>
        <taxon>Eubacteriales</taxon>
        <taxon>Oscillospiraceae</taxon>
        <taxon>Ruminiclostridium</taxon>
    </lineage>
</organism>
<accession>S0FFZ8</accession>
<dbReference type="SFLD" id="SFLDG01129">
    <property type="entry name" value="C1.5:_HAD__Beta-PGM__Phosphata"/>
    <property type="match status" value="1"/>
</dbReference>
<keyword evidence="1" id="KW-0378">Hydrolase</keyword>
<evidence type="ECO:0000313" key="2">
    <source>
        <dbReference type="Proteomes" id="UP000014155"/>
    </source>
</evidence>
<dbReference type="InterPro" id="IPR050155">
    <property type="entry name" value="HAD-like_hydrolase_sf"/>
</dbReference>
<dbReference type="RefSeq" id="WP_004630033.1">
    <property type="nucleotide sequence ID" value="NZ_AORV01000065.1"/>
</dbReference>
<dbReference type="Gene3D" id="3.40.50.1000">
    <property type="entry name" value="HAD superfamily/HAD-like"/>
    <property type="match status" value="1"/>
</dbReference>
<comment type="caution">
    <text evidence="1">The sequence shown here is derived from an EMBL/GenBank/DDBJ whole genome shotgun (WGS) entry which is preliminary data.</text>
</comment>
<dbReference type="InterPro" id="IPR023198">
    <property type="entry name" value="PGP-like_dom2"/>
</dbReference>
<dbReference type="Gene3D" id="1.10.150.240">
    <property type="entry name" value="Putative phosphatase, domain 2"/>
    <property type="match status" value="1"/>
</dbReference>
<dbReference type="InterPro" id="IPR036412">
    <property type="entry name" value="HAD-like_sf"/>
</dbReference>
<dbReference type="PANTHER" id="PTHR43434">
    <property type="entry name" value="PHOSPHOGLYCOLATE PHOSPHATASE"/>
    <property type="match status" value="1"/>
</dbReference>
<dbReference type="Proteomes" id="UP000014155">
    <property type="component" value="Unassembled WGS sequence"/>
</dbReference>
<dbReference type="EMBL" id="AORV01000065">
    <property type="protein sequence ID" value="EMS69712.1"/>
    <property type="molecule type" value="Genomic_DNA"/>
</dbReference>
<reference evidence="1 2" key="1">
    <citation type="journal article" date="2013" name="Genome Announc.">
        <title>Draft Genome Sequence of the Cellulolytic, Mesophilic, Anaerobic Bacterium Clostridium termitidis Strain CT1112 (DSM 5398).</title>
        <authorList>
            <person name="Lal S."/>
            <person name="Ramachandran U."/>
            <person name="Zhang X."/>
            <person name="Munir R."/>
            <person name="Sparling R."/>
            <person name="Levin D.B."/>
        </authorList>
    </citation>
    <scope>NUCLEOTIDE SEQUENCE [LARGE SCALE GENOMIC DNA]</scope>
    <source>
        <strain evidence="1 2">CT1112</strain>
    </source>
</reference>
<keyword evidence="2" id="KW-1185">Reference proteome</keyword>
<dbReference type="Pfam" id="PF13419">
    <property type="entry name" value="HAD_2"/>
    <property type="match status" value="1"/>
</dbReference>
<dbReference type="GO" id="GO:0008967">
    <property type="term" value="F:phosphoglycolate phosphatase activity"/>
    <property type="evidence" value="ECO:0007669"/>
    <property type="project" value="UniProtKB-EC"/>
</dbReference>
<dbReference type="PATRIC" id="fig|1195236.3.peg.4908"/>
<dbReference type="PANTHER" id="PTHR43434:SF1">
    <property type="entry name" value="PHOSPHOGLYCOLATE PHOSPHATASE"/>
    <property type="match status" value="1"/>
</dbReference>
<protein>
    <submittedName>
        <fullName evidence="1">Putative phosphatase</fullName>
        <ecNumber evidence="1">3.1.3.18</ecNumber>
    </submittedName>
</protein>
<name>S0FFZ8_RUMCE</name>
<dbReference type="InterPro" id="IPR041492">
    <property type="entry name" value="HAD_2"/>
</dbReference>
<dbReference type="eggNOG" id="COG0546">
    <property type="taxonomic scope" value="Bacteria"/>
</dbReference>
<dbReference type="EC" id="3.1.3.18" evidence="1"/>
<evidence type="ECO:0000313" key="1">
    <source>
        <dbReference type="EMBL" id="EMS69712.1"/>
    </source>
</evidence>
<gene>
    <name evidence="1" type="ORF">CTER_4723</name>
</gene>
<dbReference type="AlphaFoldDB" id="S0FFZ8"/>
<dbReference type="SFLD" id="SFLDS00003">
    <property type="entry name" value="Haloacid_Dehalogenase"/>
    <property type="match status" value="1"/>
</dbReference>